<evidence type="ECO:0000313" key="1">
    <source>
        <dbReference type="EMBL" id="PZT47323.1"/>
    </source>
</evidence>
<dbReference type="EMBL" id="NBIU01000044">
    <property type="protein sequence ID" value="PZT47323.1"/>
    <property type="molecule type" value="Genomic_DNA"/>
</dbReference>
<dbReference type="AlphaFoldDB" id="A0A2W6PKY2"/>
<proteinExistence type="predicted"/>
<sequence length="125" mass="14251">MNKIEGNLVALDSLLEISRLKVVAGDKVFFVLLLEQSLKDFMQKPLTLSFKENNILVAKKIQGAQNVFKSSILKIEEDTLFMRLSLECKEAKGGKIHALVPKNEELRELKEVDWCVLESEIMVIF</sequence>
<keyword evidence="2" id="KW-1185">Reference proteome</keyword>
<protein>
    <recommendedName>
        <fullName evidence="3">Transport-associated OB type 1 domain-containing protein</fullName>
    </recommendedName>
</protein>
<name>A0A2W6PKY2_9HELI</name>
<dbReference type="OrthoDB" id="5324454at2"/>
<organism evidence="1 2">
    <name type="scientific">Helicobacter valdiviensis</name>
    <dbReference type="NCBI Taxonomy" id="1458358"/>
    <lineage>
        <taxon>Bacteria</taxon>
        <taxon>Pseudomonadati</taxon>
        <taxon>Campylobacterota</taxon>
        <taxon>Epsilonproteobacteria</taxon>
        <taxon>Campylobacterales</taxon>
        <taxon>Helicobacteraceae</taxon>
        <taxon>Helicobacter</taxon>
    </lineage>
</organism>
<dbReference type="Proteomes" id="UP000249746">
    <property type="component" value="Unassembled WGS sequence"/>
</dbReference>
<comment type="caution">
    <text evidence="1">The sequence shown here is derived from an EMBL/GenBank/DDBJ whole genome shotgun (WGS) entry which is preliminary data.</text>
</comment>
<gene>
    <name evidence="1" type="ORF">B6S12_09705</name>
</gene>
<dbReference type="RefSeq" id="WP_111230600.1">
    <property type="nucleotide sequence ID" value="NZ_NBIU01000044.1"/>
</dbReference>
<reference evidence="1 2" key="1">
    <citation type="submission" date="2017-03" db="EMBL/GenBank/DDBJ databases">
        <title>Genomic and clinical evidence uncovers the enterohepatic species Helicobacter valdiviensis as a potential human intestinal pathogen.</title>
        <authorList>
            <person name="Fresia P."/>
            <person name="Jara R."/>
            <person name="Sierra R."/>
            <person name="Ferres I."/>
            <person name="Greif G."/>
            <person name="Iraola G."/>
            <person name="Collado L."/>
        </authorList>
    </citation>
    <scope>NUCLEOTIDE SEQUENCE [LARGE SCALE GENOMIC DNA]</scope>
    <source>
        <strain evidence="1 2">WBE14</strain>
    </source>
</reference>
<accession>A0A2W6PKY2</accession>
<evidence type="ECO:0008006" key="3">
    <source>
        <dbReference type="Google" id="ProtNLM"/>
    </source>
</evidence>
<evidence type="ECO:0000313" key="2">
    <source>
        <dbReference type="Proteomes" id="UP000249746"/>
    </source>
</evidence>